<dbReference type="GO" id="GO:0001228">
    <property type="term" value="F:DNA-binding transcription activator activity, RNA polymerase II-specific"/>
    <property type="evidence" value="ECO:0007669"/>
    <property type="project" value="TreeGrafter"/>
</dbReference>
<dbReference type="AlphaFoldDB" id="A0AAJ0FSI4"/>
<gene>
    <name evidence="11" type="ORF">QBC33DRAFT_235264</name>
</gene>
<dbReference type="EMBL" id="MU838999">
    <property type="protein sequence ID" value="KAK1771180.1"/>
    <property type="molecule type" value="Genomic_DNA"/>
</dbReference>
<evidence type="ECO:0000313" key="11">
    <source>
        <dbReference type="EMBL" id="KAK1771180.1"/>
    </source>
</evidence>
<name>A0AAJ0FSI4_9PEZI</name>
<evidence type="ECO:0000256" key="2">
    <source>
        <dbReference type="ARBA" id="ARBA00004123"/>
    </source>
</evidence>
<dbReference type="PANTHER" id="PTHR40621:SF11">
    <property type="entry name" value="TRANSCRIPTION FACTOR KAPC-RELATED"/>
    <property type="match status" value="1"/>
</dbReference>
<dbReference type="Gene3D" id="1.20.5.170">
    <property type="match status" value="1"/>
</dbReference>
<keyword evidence="4" id="KW-0805">Transcription regulation</keyword>
<dbReference type="PROSITE" id="PS50217">
    <property type="entry name" value="BZIP"/>
    <property type="match status" value="1"/>
</dbReference>
<dbReference type="RefSeq" id="XP_060287393.1">
    <property type="nucleotide sequence ID" value="XM_060422867.1"/>
</dbReference>
<reference evidence="11" key="1">
    <citation type="submission" date="2023-06" db="EMBL/GenBank/DDBJ databases">
        <title>Genome-scale phylogeny and comparative genomics of the fungal order Sordariales.</title>
        <authorList>
            <consortium name="Lawrence Berkeley National Laboratory"/>
            <person name="Hensen N."/>
            <person name="Bonometti L."/>
            <person name="Westerberg I."/>
            <person name="Brannstrom I.O."/>
            <person name="Guillou S."/>
            <person name="Cros-Aarteil S."/>
            <person name="Calhoun S."/>
            <person name="Haridas S."/>
            <person name="Kuo A."/>
            <person name="Mondo S."/>
            <person name="Pangilinan J."/>
            <person name="Riley R."/>
            <person name="Labutti K."/>
            <person name="Andreopoulos B."/>
            <person name="Lipzen A."/>
            <person name="Chen C."/>
            <person name="Yanf M."/>
            <person name="Daum C."/>
            <person name="Ng V."/>
            <person name="Clum A."/>
            <person name="Steindorff A."/>
            <person name="Ohm R."/>
            <person name="Martin F."/>
            <person name="Silar P."/>
            <person name="Natvig D."/>
            <person name="Lalanne C."/>
            <person name="Gautier V."/>
            <person name="Ament-Velasquez S.L."/>
            <person name="Kruys A."/>
            <person name="Hutchinson M.I."/>
            <person name="Powell A.J."/>
            <person name="Barry K."/>
            <person name="Miller A.N."/>
            <person name="Grigoriev I.V."/>
            <person name="Debuchy R."/>
            <person name="Gladieux P."/>
            <person name="Thoren M.H."/>
            <person name="Johannesson H."/>
        </authorList>
    </citation>
    <scope>NUCLEOTIDE SEQUENCE</scope>
    <source>
        <strain evidence="11">8032-3</strain>
    </source>
</reference>
<dbReference type="SUPFAM" id="SSF57959">
    <property type="entry name" value="Leucine zipper domain"/>
    <property type="match status" value="1"/>
</dbReference>
<evidence type="ECO:0000256" key="1">
    <source>
        <dbReference type="ARBA" id="ARBA00004049"/>
    </source>
</evidence>
<feature type="domain" description="BZIP" evidence="10">
    <location>
        <begin position="120"/>
        <end position="172"/>
    </location>
</feature>
<dbReference type="GeneID" id="85306054"/>
<dbReference type="CDD" id="cd14688">
    <property type="entry name" value="bZIP_YAP"/>
    <property type="match status" value="1"/>
</dbReference>
<dbReference type="PROSITE" id="PS00036">
    <property type="entry name" value="BZIP_BASIC"/>
    <property type="match status" value="1"/>
</dbReference>
<dbReference type="InterPro" id="IPR050936">
    <property type="entry name" value="AP-1-like"/>
</dbReference>
<accession>A0AAJ0FSI4</accession>
<feature type="region of interest" description="Disordered" evidence="9">
    <location>
        <begin position="177"/>
        <end position="226"/>
    </location>
</feature>
<evidence type="ECO:0000256" key="5">
    <source>
        <dbReference type="ARBA" id="ARBA00023125"/>
    </source>
</evidence>
<dbReference type="Pfam" id="PF00170">
    <property type="entry name" value="bZIP_1"/>
    <property type="match status" value="1"/>
</dbReference>
<organism evidence="11 12">
    <name type="scientific">Phialemonium atrogriseum</name>
    <dbReference type="NCBI Taxonomy" id="1093897"/>
    <lineage>
        <taxon>Eukaryota</taxon>
        <taxon>Fungi</taxon>
        <taxon>Dikarya</taxon>
        <taxon>Ascomycota</taxon>
        <taxon>Pezizomycotina</taxon>
        <taxon>Sordariomycetes</taxon>
        <taxon>Sordariomycetidae</taxon>
        <taxon>Cephalothecales</taxon>
        <taxon>Cephalothecaceae</taxon>
        <taxon>Phialemonium</taxon>
    </lineage>
</organism>
<dbReference type="Proteomes" id="UP001244011">
    <property type="component" value="Unassembled WGS sequence"/>
</dbReference>
<dbReference type="SMART" id="SM00338">
    <property type="entry name" value="BRLZ"/>
    <property type="match status" value="1"/>
</dbReference>
<dbReference type="InterPro" id="IPR046347">
    <property type="entry name" value="bZIP_sf"/>
</dbReference>
<feature type="compositionally biased region" description="Polar residues" evidence="9">
    <location>
        <begin position="30"/>
        <end position="52"/>
    </location>
</feature>
<comment type="subcellular location">
    <subcellularLocation>
        <location evidence="2">Nucleus</location>
    </subcellularLocation>
</comment>
<evidence type="ECO:0000256" key="9">
    <source>
        <dbReference type="SAM" id="MobiDB-lite"/>
    </source>
</evidence>
<keyword evidence="7" id="KW-0539">Nucleus</keyword>
<feature type="compositionally biased region" description="Low complexity" evidence="9">
    <location>
        <begin position="185"/>
        <end position="196"/>
    </location>
</feature>
<keyword evidence="6" id="KW-0804">Transcription</keyword>
<comment type="function">
    <text evidence="1">Putative transcription factor.</text>
</comment>
<sequence>MEGINPLLELPPPIDSLHYFYGDVEQYLDATTSESQSPAESPVSSPYPLSSRNLERPTGLTVVCVPSKKYDMPYGTDLSNIPSMYSSSEKEEESSQTQKPAAKRKRENRYKNAPPSVLSRRRAQNRASQRAYRERKDQRIKDLEAMLQEAKQNNDVLSKAYASLHAEYLELKMSQVEDSPHLQHHQQQQPQQQQHQQHQHHHQHHPHAYAAAGPPPALDPALGMSPDTDRLEMDLFAYSHVGTSYSL</sequence>
<dbReference type="InterPro" id="IPR004827">
    <property type="entry name" value="bZIP"/>
</dbReference>
<evidence type="ECO:0000256" key="6">
    <source>
        <dbReference type="ARBA" id="ARBA00023163"/>
    </source>
</evidence>
<dbReference type="GO" id="GO:0000976">
    <property type="term" value="F:transcription cis-regulatory region binding"/>
    <property type="evidence" value="ECO:0007669"/>
    <property type="project" value="InterPro"/>
</dbReference>
<evidence type="ECO:0000259" key="10">
    <source>
        <dbReference type="PROSITE" id="PS50217"/>
    </source>
</evidence>
<dbReference type="PANTHER" id="PTHR40621">
    <property type="entry name" value="TRANSCRIPTION FACTOR KAPC-RELATED"/>
    <property type="match status" value="1"/>
</dbReference>
<feature type="region of interest" description="Disordered" evidence="9">
    <location>
        <begin position="30"/>
        <end position="137"/>
    </location>
</feature>
<evidence type="ECO:0000256" key="8">
    <source>
        <dbReference type="ARBA" id="ARBA00044067"/>
    </source>
</evidence>
<feature type="compositionally biased region" description="Basic residues" evidence="9">
    <location>
        <begin position="197"/>
        <end position="207"/>
    </location>
</feature>
<proteinExistence type="inferred from homology"/>
<evidence type="ECO:0000313" key="12">
    <source>
        <dbReference type="Proteomes" id="UP001244011"/>
    </source>
</evidence>
<keyword evidence="12" id="KW-1185">Reference proteome</keyword>
<comment type="similarity">
    <text evidence="3">Belongs to the bZIP family.</text>
</comment>
<protein>
    <recommendedName>
        <fullName evidence="8">Putative transcription factor kapC</fullName>
    </recommendedName>
</protein>
<evidence type="ECO:0000256" key="7">
    <source>
        <dbReference type="ARBA" id="ARBA00023242"/>
    </source>
</evidence>
<evidence type="ECO:0000256" key="3">
    <source>
        <dbReference type="ARBA" id="ARBA00007163"/>
    </source>
</evidence>
<keyword evidence="5" id="KW-0238">DNA-binding</keyword>
<dbReference type="GO" id="GO:0090575">
    <property type="term" value="C:RNA polymerase II transcription regulator complex"/>
    <property type="evidence" value="ECO:0007669"/>
    <property type="project" value="TreeGrafter"/>
</dbReference>
<evidence type="ECO:0000256" key="4">
    <source>
        <dbReference type="ARBA" id="ARBA00023015"/>
    </source>
</evidence>
<comment type="caution">
    <text evidence="11">The sequence shown here is derived from an EMBL/GenBank/DDBJ whole genome shotgun (WGS) entry which is preliminary data.</text>
</comment>